<protein>
    <submittedName>
        <fullName evidence="1">Uncharacterized protein</fullName>
    </submittedName>
</protein>
<proteinExistence type="predicted"/>
<accession>A0A4R6PS48</accession>
<sequence>MAGTVTGLTQEDGRTIGFVLSCYFTQAIDLAELRKWCEYVIITNEMQDIPQYMFDLVSITSAGEISSIIGFSVGGGSRQEDNALYGIAFGRGRDVFDPPFGPAQAKRALHTRPGVLRRFRDVFPFIELEI</sequence>
<gene>
    <name evidence="1" type="ORF">DFR75_101101</name>
</gene>
<dbReference type="Proteomes" id="UP000295087">
    <property type="component" value="Unassembled WGS sequence"/>
</dbReference>
<evidence type="ECO:0000313" key="1">
    <source>
        <dbReference type="EMBL" id="TDP41003.1"/>
    </source>
</evidence>
<dbReference type="EMBL" id="SNXK01000001">
    <property type="protein sequence ID" value="TDP41003.1"/>
    <property type="molecule type" value="Genomic_DNA"/>
</dbReference>
<keyword evidence="2" id="KW-1185">Reference proteome</keyword>
<dbReference type="AlphaFoldDB" id="A0A4R6PS48"/>
<comment type="caution">
    <text evidence="1">The sequence shown here is derived from an EMBL/GenBank/DDBJ whole genome shotgun (WGS) entry which is preliminary data.</text>
</comment>
<name>A0A4R6PS48_NOCIG</name>
<reference evidence="1 2" key="1">
    <citation type="submission" date="2019-03" db="EMBL/GenBank/DDBJ databases">
        <title>Genomic Encyclopedia of Type Strains, Phase IV (KMG-IV): sequencing the most valuable type-strain genomes for metagenomic binning, comparative biology and taxonomic classification.</title>
        <authorList>
            <person name="Goeker M."/>
        </authorList>
    </citation>
    <scope>NUCLEOTIDE SEQUENCE [LARGE SCALE GENOMIC DNA]</scope>
    <source>
        <strain evidence="1 2">DSM 44496</strain>
    </source>
</reference>
<evidence type="ECO:0000313" key="2">
    <source>
        <dbReference type="Proteomes" id="UP000295087"/>
    </source>
</evidence>
<organism evidence="1 2">
    <name type="scientific">Nocardia ignorata</name>
    <dbReference type="NCBI Taxonomy" id="145285"/>
    <lineage>
        <taxon>Bacteria</taxon>
        <taxon>Bacillati</taxon>
        <taxon>Actinomycetota</taxon>
        <taxon>Actinomycetes</taxon>
        <taxon>Mycobacteriales</taxon>
        <taxon>Nocardiaceae</taxon>
        <taxon>Nocardia</taxon>
    </lineage>
</organism>